<evidence type="ECO:0000256" key="2">
    <source>
        <dbReference type="ARBA" id="ARBA00023015"/>
    </source>
</evidence>
<protein>
    <submittedName>
        <fullName evidence="6">LysR family transcriptional regulator</fullName>
    </submittedName>
</protein>
<dbReference type="SUPFAM" id="SSF46785">
    <property type="entry name" value="Winged helix' DNA-binding domain"/>
    <property type="match status" value="1"/>
</dbReference>
<keyword evidence="2" id="KW-0805">Transcription regulation</keyword>
<organism evidence="6 7">
    <name type="scientific">Desulfovibrio piger</name>
    <dbReference type="NCBI Taxonomy" id="901"/>
    <lineage>
        <taxon>Bacteria</taxon>
        <taxon>Pseudomonadati</taxon>
        <taxon>Thermodesulfobacteriota</taxon>
        <taxon>Desulfovibrionia</taxon>
        <taxon>Desulfovibrionales</taxon>
        <taxon>Desulfovibrionaceae</taxon>
        <taxon>Desulfovibrio</taxon>
    </lineage>
</organism>
<dbReference type="Pfam" id="PF03466">
    <property type="entry name" value="LysR_substrate"/>
    <property type="match status" value="1"/>
</dbReference>
<evidence type="ECO:0000313" key="6">
    <source>
        <dbReference type="EMBL" id="NME51926.1"/>
    </source>
</evidence>
<keyword evidence="4" id="KW-0804">Transcription</keyword>
<dbReference type="InterPro" id="IPR005119">
    <property type="entry name" value="LysR_subst-bd"/>
</dbReference>
<reference evidence="6 7" key="1">
    <citation type="submission" date="2020-04" db="EMBL/GenBank/DDBJ databases">
        <authorList>
            <person name="Hitch T.C.A."/>
            <person name="Wylensek D."/>
            <person name="Clavel T."/>
        </authorList>
    </citation>
    <scope>NUCLEOTIDE SEQUENCE [LARGE SCALE GENOMIC DNA]</scope>
    <source>
        <strain evidence="6 7">PG-251-APC-1</strain>
    </source>
</reference>
<dbReference type="InterPro" id="IPR036390">
    <property type="entry name" value="WH_DNA-bd_sf"/>
</dbReference>
<dbReference type="RefSeq" id="WP_168935331.1">
    <property type="nucleotide sequence ID" value="NZ_CAMDEI010000007.1"/>
</dbReference>
<dbReference type="Proteomes" id="UP000522333">
    <property type="component" value="Unassembled WGS sequence"/>
</dbReference>
<evidence type="ECO:0000256" key="1">
    <source>
        <dbReference type="ARBA" id="ARBA00009437"/>
    </source>
</evidence>
<dbReference type="Pfam" id="PF00126">
    <property type="entry name" value="HTH_1"/>
    <property type="match status" value="1"/>
</dbReference>
<sequence length="302" mass="33411">MELNWELCRIFYQVARCRNFSRAAAMLFTSQPAVSRSMAALERELGCRLFIRNRRGVELTPEGRMFYAHVEAGCEQFRRGREELEQAVGLQSGSIALGASETALRHWLLPRLDRFHALYPGVRLRLFGGTSRQAIDELKSGAIDFAVAAVPGGGFRALKETRLCPLRDVFVASSAFGQLRGRDVPLDEVMRHPFICHKQGSLTFEFLESMCKTRGVDFAPAMEPDTTGLVLDLARHGLGIGFLPEVAAREALAAGEVFALRLAEELPSRSISLLEYDGHTLSLAARRLRDMLTEDAAAGDAL</sequence>
<dbReference type="EMBL" id="JABAFY010000013">
    <property type="protein sequence ID" value="NME51926.1"/>
    <property type="molecule type" value="Genomic_DNA"/>
</dbReference>
<evidence type="ECO:0000256" key="3">
    <source>
        <dbReference type="ARBA" id="ARBA00023125"/>
    </source>
</evidence>
<dbReference type="GO" id="GO:0000976">
    <property type="term" value="F:transcription cis-regulatory region binding"/>
    <property type="evidence" value="ECO:0007669"/>
    <property type="project" value="TreeGrafter"/>
</dbReference>
<dbReference type="Gene3D" id="3.40.190.290">
    <property type="match status" value="1"/>
</dbReference>
<dbReference type="PRINTS" id="PR00039">
    <property type="entry name" value="HTHLYSR"/>
</dbReference>
<dbReference type="InterPro" id="IPR036388">
    <property type="entry name" value="WH-like_DNA-bd_sf"/>
</dbReference>
<keyword evidence="3" id="KW-0238">DNA-binding</keyword>
<evidence type="ECO:0000313" key="7">
    <source>
        <dbReference type="Proteomes" id="UP000522333"/>
    </source>
</evidence>
<feature type="domain" description="HTH lysR-type" evidence="5">
    <location>
        <begin position="1"/>
        <end position="60"/>
    </location>
</feature>
<proteinExistence type="inferred from homology"/>
<dbReference type="CDD" id="cd05466">
    <property type="entry name" value="PBP2_LTTR_substrate"/>
    <property type="match status" value="1"/>
</dbReference>
<dbReference type="FunFam" id="1.10.10.10:FF:000001">
    <property type="entry name" value="LysR family transcriptional regulator"/>
    <property type="match status" value="1"/>
</dbReference>
<dbReference type="Gene3D" id="1.10.10.10">
    <property type="entry name" value="Winged helix-like DNA-binding domain superfamily/Winged helix DNA-binding domain"/>
    <property type="match status" value="1"/>
</dbReference>
<comment type="caution">
    <text evidence="6">The sequence shown here is derived from an EMBL/GenBank/DDBJ whole genome shotgun (WGS) entry which is preliminary data.</text>
</comment>
<dbReference type="PROSITE" id="PS50931">
    <property type="entry name" value="HTH_LYSR"/>
    <property type="match status" value="1"/>
</dbReference>
<dbReference type="InterPro" id="IPR000847">
    <property type="entry name" value="LysR_HTH_N"/>
</dbReference>
<dbReference type="PANTHER" id="PTHR30126">
    <property type="entry name" value="HTH-TYPE TRANSCRIPTIONAL REGULATOR"/>
    <property type="match status" value="1"/>
</dbReference>
<evidence type="ECO:0000256" key="4">
    <source>
        <dbReference type="ARBA" id="ARBA00023163"/>
    </source>
</evidence>
<accession>A0A848CEX3</accession>
<dbReference type="AlphaFoldDB" id="A0A848CEX3"/>
<evidence type="ECO:0000259" key="5">
    <source>
        <dbReference type="PROSITE" id="PS50931"/>
    </source>
</evidence>
<name>A0A848CEX3_9BACT</name>
<gene>
    <name evidence="6" type="ORF">HF854_05155</name>
</gene>
<dbReference type="PANTHER" id="PTHR30126:SF64">
    <property type="entry name" value="HTH-TYPE TRANSCRIPTIONAL REGULATOR CITR"/>
    <property type="match status" value="1"/>
</dbReference>
<dbReference type="GO" id="GO:0003700">
    <property type="term" value="F:DNA-binding transcription factor activity"/>
    <property type="evidence" value="ECO:0007669"/>
    <property type="project" value="InterPro"/>
</dbReference>
<comment type="similarity">
    <text evidence="1">Belongs to the LysR transcriptional regulatory family.</text>
</comment>
<dbReference type="SUPFAM" id="SSF53850">
    <property type="entry name" value="Periplasmic binding protein-like II"/>
    <property type="match status" value="1"/>
</dbReference>